<feature type="compositionally biased region" description="Basic and acidic residues" evidence="6">
    <location>
        <begin position="533"/>
        <end position="543"/>
    </location>
</feature>
<proteinExistence type="evidence at transcript level"/>
<dbReference type="GO" id="GO:0005813">
    <property type="term" value="C:centrosome"/>
    <property type="evidence" value="ECO:0007669"/>
    <property type="project" value="UniProtKB-SubCell"/>
</dbReference>
<dbReference type="GO" id="GO:0034454">
    <property type="term" value="P:microtubule anchoring at centrosome"/>
    <property type="evidence" value="ECO:0007669"/>
    <property type="project" value="TreeGrafter"/>
</dbReference>
<feature type="region of interest" description="Disordered" evidence="6">
    <location>
        <begin position="112"/>
        <end position="139"/>
    </location>
</feature>
<evidence type="ECO:0000313" key="8">
    <source>
        <dbReference type="EMBL" id="CAB3264328.1"/>
    </source>
</evidence>
<evidence type="ECO:0000256" key="4">
    <source>
        <dbReference type="ARBA" id="ARBA00023212"/>
    </source>
</evidence>
<comment type="subcellular location">
    <subcellularLocation>
        <location evidence="1">Cytoplasm</location>
        <location evidence="1">Cytoskeleton</location>
        <location evidence="1">Microtubule organizing center</location>
        <location evidence="1">Centrosome</location>
    </subcellularLocation>
</comment>
<dbReference type="PANTHER" id="PTHR18905">
    <property type="entry name" value="NINEIN"/>
    <property type="match status" value="1"/>
</dbReference>
<feature type="coiled-coil region" evidence="5">
    <location>
        <begin position="590"/>
        <end position="1049"/>
    </location>
</feature>
<feature type="coiled-coil region" evidence="5">
    <location>
        <begin position="1210"/>
        <end position="1237"/>
    </location>
</feature>
<name>A0A6F9DMV8_9ASCI</name>
<dbReference type="InterPro" id="IPR011992">
    <property type="entry name" value="EF-hand-dom_pair"/>
</dbReference>
<evidence type="ECO:0000256" key="3">
    <source>
        <dbReference type="ARBA" id="ARBA00022553"/>
    </source>
</evidence>
<dbReference type="InterPro" id="IPR002048">
    <property type="entry name" value="EF_hand_dom"/>
</dbReference>
<evidence type="ECO:0000259" key="7">
    <source>
        <dbReference type="PROSITE" id="PS50222"/>
    </source>
</evidence>
<keyword evidence="2" id="KW-0963">Cytoplasm</keyword>
<organism evidence="8">
    <name type="scientific">Phallusia mammillata</name>
    <dbReference type="NCBI Taxonomy" id="59560"/>
    <lineage>
        <taxon>Eukaryota</taxon>
        <taxon>Metazoa</taxon>
        <taxon>Chordata</taxon>
        <taxon>Tunicata</taxon>
        <taxon>Ascidiacea</taxon>
        <taxon>Phlebobranchia</taxon>
        <taxon>Ascidiidae</taxon>
        <taxon>Phallusia</taxon>
    </lineage>
</organism>
<dbReference type="SUPFAM" id="SSF47473">
    <property type="entry name" value="EF-hand"/>
    <property type="match status" value="1"/>
</dbReference>
<dbReference type="PANTHER" id="PTHR18905:SF13">
    <property type="entry name" value="NON-CENTROSOMAL MICROTUBULE ARRAY"/>
    <property type="match status" value="1"/>
</dbReference>
<dbReference type="GO" id="GO:0005509">
    <property type="term" value="F:calcium ion binding"/>
    <property type="evidence" value="ECO:0007669"/>
    <property type="project" value="InterPro"/>
</dbReference>
<evidence type="ECO:0000256" key="2">
    <source>
        <dbReference type="ARBA" id="ARBA00022490"/>
    </source>
</evidence>
<keyword evidence="4" id="KW-0206">Cytoskeleton</keyword>
<dbReference type="PROSITE" id="PS50222">
    <property type="entry name" value="EF_HAND_2"/>
    <property type="match status" value="1"/>
</dbReference>
<evidence type="ECO:0000256" key="1">
    <source>
        <dbReference type="ARBA" id="ARBA00004300"/>
    </source>
</evidence>
<evidence type="ECO:0000256" key="5">
    <source>
        <dbReference type="SAM" id="Coils"/>
    </source>
</evidence>
<feature type="region of interest" description="Disordered" evidence="6">
    <location>
        <begin position="1066"/>
        <end position="1100"/>
    </location>
</feature>
<accession>A0A6F9DMV8</accession>
<feature type="region of interest" description="Disordered" evidence="6">
    <location>
        <begin position="527"/>
        <end position="557"/>
    </location>
</feature>
<keyword evidence="5" id="KW-0175">Coiled coil</keyword>
<feature type="compositionally biased region" description="Basic and acidic residues" evidence="6">
    <location>
        <begin position="1088"/>
        <end position="1100"/>
    </location>
</feature>
<evidence type="ECO:0000256" key="6">
    <source>
        <dbReference type="SAM" id="MobiDB-lite"/>
    </source>
</evidence>
<sequence>MENDEQYVKQLEEIFNGFCPSSQPGIDKFQLISLCERLSLDADSIGRLFALAFEQKEFEEIASDDFIAFDQFCQCFVAVLSEITESTESGATCDSPCDENEDSVKPRLVRGGKKYGRKSAPSADLSDIEHPVDCNENPNVTTDDHWLGEMLTSSDENEDALGVGNKVYYEPGFGIDEPDKGHYFESSHSGTTSASTDLKKQPNEISAMSTEDMGQIADATPNSTFIHEGCIPNLFLKLDLDGSGMIEVESLVAMWKKAGVEDAIQILEALDITHRNGLIDAFELSTALEKEAVSGTSLLPTTNSKLHSSITYALVASYREFVYFVNSEAEQYKNLTEKMKDDLERSELRTSKLIDEVDDRYLSMDQQNEKKLTVVERKWAKKLNCAQHAHERERDTMLIQFNQDKELFRKEIDALQYSDECLRNKIHLLQSENDSLSRESLQLCEKLNEAEKDADRLRKDLECLLNEKTNDTSNPINTSQEEKFATIIKEYEAQCRHLADKNDELVIEVESLHGKIKHYESKDHNRGVSVSSFHDEKLREGSSPKRKKPLRRESNLSEYLDYNTNNYSDMENDTAIEHLERPRRNNVDAQEYANIRMAELERLVEDLRADKRKYMDEISFEKAEMEKEFQIRLENEKAKLSSLDDNRAVEEQQNMTMRLLKQITQEKDELESKFLKLKQKTENESSESQHGMADLCREFAQEKAEVVAKHEEQMQAMRSKLEVVERRLAEEEKASGRFAEQLKAERVQHTEALAAHQEVISKFERSSTPVAPDGSVGADKIKEITDNFEAEVTRLKQEHTTELKKVKRDLEEKLEEVMAEKHKVQETASMCSELDRLQESIGVERRDMHDRMQKMRDAFEHEAAELKQMLDCDKAKLRQQLNDEVASLRQRLAEETEREMKKKKQSMEEAEQKMRVRVETVESENCELVSIRSEMEDLKQRNQDLENLLSRATTDLHSRDMKMGEAGDDVRQSSLLKERLDDVNRKVSEKEQLNLNLRTQMEDLLDSNQEKSHVISRMQNEADVMEVEKTRLKRQYDELLEKVRGLEHEKLTCRLENAGLNAKCEKLERSGMSSPTPSPRVRSRRKSRLDEEQSRGRRLAEEKIGEMTKEIADLKAQLTQLAANGLANQSISDDVMHHVATDDESDALSVTSQGSGATSDPNMLRSRLTMTRQQLNSQMKRTKDLYSKLAKSETLVKDLYCENSHLMRALQVTESRQKEAERRCEDEKDRCQALGRLLQQVCPEVP</sequence>
<reference evidence="8" key="1">
    <citation type="submission" date="2020-04" db="EMBL/GenBank/DDBJ databases">
        <authorList>
            <person name="Neveu A P."/>
        </authorList>
    </citation>
    <scope>NUCLEOTIDE SEQUENCE</scope>
    <source>
        <tissue evidence="8">Whole embryo</tissue>
    </source>
</reference>
<keyword evidence="3" id="KW-0597">Phosphoprotein</keyword>
<dbReference type="AlphaFoldDB" id="A0A6F9DMV8"/>
<protein>
    <submittedName>
        <fullName evidence="8">Ninein-like protein</fullName>
    </submittedName>
</protein>
<gene>
    <name evidence="8" type="primary">Ninl</name>
</gene>
<dbReference type="EMBL" id="LR788466">
    <property type="protein sequence ID" value="CAB3264328.1"/>
    <property type="molecule type" value="mRNA"/>
</dbReference>
<feature type="domain" description="EF-hand" evidence="7">
    <location>
        <begin position="226"/>
        <end position="261"/>
    </location>
</feature>
<feature type="coiled-coil region" evidence="5">
    <location>
        <begin position="433"/>
        <end position="508"/>
    </location>
</feature>